<evidence type="ECO:0000256" key="1">
    <source>
        <dbReference type="ARBA" id="ARBA00000085"/>
    </source>
</evidence>
<keyword evidence="5" id="KW-0902">Two-component regulatory system</keyword>
<proteinExistence type="predicted"/>
<name>A0A9X3LJV4_9CORY</name>
<evidence type="ECO:0000256" key="5">
    <source>
        <dbReference type="ARBA" id="ARBA00023012"/>
    </source>
</evidence>
<dbReference type="EMBL" id="JAKMUT010000001">
    <property type="protein sequence ID" value="MCZ9288674.1"/>
    <property type="molecule type" value="Genomic_DNA"/>
</dbReference>
<organism evidence="8 9">
    <name type="scientific">Corynebacterium evansiae</name>
    <dbReference type="NCBI Taxonomy" id="2913499"/>
    <lineage>
        <taxon>Bacteria</taxon>
        <taxon>Bacillati</taxon>
        <taxon>Actinomycetota</taxon>
        <taxon>Actinomycetes</taxon>
        <taxon>Mycobacteriales</taxon>
        <taxon>Corynebacteriaceae</taxon>
        <taxon>Corynebacterium</taxon>
    </lineage>
</organism>
<protein>
    <recommendedName>
        <fullName evidence="2">histidine kinase</fullName>
        <ecNumber evidence="2">2.7.13.3</ecNumber>
    </recommendedName>
</protein>
<comment type="caution">
    <text evidence="8">The sequence shown here is derived from an EMBL/GenBank/DDBJ whole genome shotgun (WGS) entry which is preliminary data.</text>
</comment>
<feature type="transmembrane region" description="Helical" evidence="7">
    <location>
        <begin position="107"/>
        <end position="137"/>
    </location>
</feature>
<keyword evidence="7" id="KW-0472">Membrane</keyword>
<keyword evidence="7" id="KW-0812">Transmembrane</keyword>
<dbReference type="PANTHER" id="PTHR24421:SF10">
    <property type="entry name" value="NITRATE_NITRITE SENSOR PROTEIN NARQ"/>
    <property type="match status" value="1"/>
</dbReference>
<gene>
    <name evidence="8" type="ORF">L8V00_00395</name>
</gene>
<evidence type="ECO:0000256" key="2">
    <source>
        <dbReference type="ARBA" id="ARBA00012438"/>
    </source>
</evidence>
<sequence length="454" mass="49251">MLKNGKTPGKSPFSSRTATGPAASSTRQGPRNRDVRAPLLVFLLCAVAIGLNLALAPDAYSTELILISLSLCVFVALGLRFPRLATLLFLVTFTLAILSGVDDFPAFIFLAPVFCGVIAFAGELLLTIAVTLGTLALGLLDPDVESPGELITNIDPSALLMWSILLLIGSFSGWAFGFQERRRHQLAADWQRELKQRRQELATTLHDSVTGPLTSVVLRSETMRLQLDVEADEDTSNELLDKESLRNNLETIADSSREAMVQSRKLLDLLRSTDWALSSGEAPAVADSLEEFRERVVQHGFRVFFTLGAPSDALLSHLHAPSTSPSLALSPADADGIPNGISQKECAENLPQGTRQRMLIHRLLLEGATNIIKYAEPGSPIIVSIDKETKPHTVGIWNLAKEGTGESEGQSSLMSSRLGLVSLRRWASRARGTIETGQKKCGSHSVWCLSASFR</sequence>
<evidence type="ECO:0000256" key="4">
    <source>
        <dbReference type="ARBA" id="ARBA00022777"/>
    </source>
</evidence>
<comment type="catalytic activity">
    <reaction evidence="1">
        <text>ATP + protein L-histidine = ADP + protein N-phospho-L-histidine.</text>
        <dbReference type="EC" id="2.7.13.3"/>
    </reaction>
</comment>
<dbReference type="AlphaFoldDB" id="A0A9X3LJV4"/>
<evidence type="ECO:0000313" key="9">
    <source>
        <dbReference type="Proteomes" id="UP001146469"/>
    </source>
</evidence>
<dbReference type="GO" id="GO:0000160">
    <property type="term" value="P:phosphorelay signal transduction system"/>
    <property type="evidence" value="ECO:0007669"/>
    <property type="project" value="UniProtKB-KW"/>
</dbReference>
<dbReference type="InterPro" id="IPR036890">
    <property type="entry name" value="HATPase_C_sf"/>
</dbReference>
<accession>A0A9X3LJV4</accession>
<evidence type="ECO:0000256" key="6">
    <source>
        <dbReference type="SAM" id="MobiDB-lite"/>
    </source>
</evidence>
<evidence type="ECO:0000256" key="3">
    <source>
        <dbReference type="ARBA" id="ARBA00022679"/>
    </source>
</evidence>
<dbReference type="Gene3D" id="3.30.565.10">
    <property type="entry name" value="Histidine kinase-like ATPase, C-terminal domain"/>
    <property type="match status" value="1"/>
</dbReference>
<dbReference type="GO" id="GO:0004673">
    <property type="term" value="F:protein histidine kinase activity"/>
    <property type="evidence" value="ECO:0007669"/>
    <property type="project" value="UniProtKB-EC"/>
</dbReference>
<reference evidence="8" key="1">
    <citation type="submission" date="2022-02" db="EMBL/GenBank/DDBJ databases">
        <title>Corynebacterium sp. from urogenital microbiome.</title>
        <authorList>
            <person name="Cappelli E.A."/>
            <person name="Ribeiro T.G."/>
            <person name="Peixe L."/>
        </authorList>
    </citation>
    <scope>NUCLEOTIDE SEQUENCE</scope>
    <source>
        <strain evidence="8">C8Ua_174</strain>
    </source>
</reference>
<dbReference type="EC" id="2.7.13.3" evidence="2"/>
<feature type="transmembrane region" description="Helical" evidence="7">
    <location>
        <begin position="37"/>
        <end position="54"/>
    </location>
</feature>
<dbReference type="InterPro" id="IPR050482">
    <property type="entry name" value="Sensor_HK_TwoCompSys"/>
</dbReference>
<dbReference type="Proteomes" id="UP001146469">
    <property type="component" value="Unassembled WGS sequence"/>
</dbReference>
<keyword evidence="7" id="KW-1133">Transmembrane helix</keyword>
<evidence type="ECO:0000256" key="7">
    <source>
        <dbReference type="SAM" id="Phobius"/>
    </source>
</evidence>
<dbReference type="RefSeq" id="WP_153245958.1">
    <property type="nucleotide sequence ID" value="NZ_JAKMUT010000001.1"/>
</dbReference>
<evidence type="ECO:0000313" key="8">
    <source>
        <dbReference type="EMBL" id="MCZ9288674.1"/>
    </source>
</evidence>
<feature type="transmembrane region" description="Helical" evidence="7">
    <location>
        <begin position="84"/>
        <end position="101"/>
    </location>
</feature>
<keyword evidence="9" id="KW-1185">Reference proteome</keyword>
<feature type="transmembrane region" description="Helical" evidence="7">
    <location>
        <begin position="158"/>
        <end position="177"/>
    </location>
</feature>
<keyword evidence="3" id="KW-0808">Transferase</keyword>
<dbReference type="Gene3D" id="1.20.5.1930">
    <property type="match status" value="1"/>
</dbReference>
<feature type="compositionally biased region" description="Polar residues" evidence="6">
    <location>
        <begin position="12"/>
        <end position="29"/>
    </location>
</feature>
<feature type="region of interest" description="Disordered" evidence="6">
    <location>
        <begin position="1"/>
        <end position="31"/>
    </location>
</feature>
<dbReference type="PANTHER" id="PTHR24421">
    <property type="entry name" value="NITRATE/NITRITE SENSOR PROTEIN NARX-RELATED"/>
    <property type="match status" value="1"/>
</dbReference>
<keyword evidence="4 8" id="KW-0418">Kinase</keyword>